<dbReference type="AlphaFoldDB" id="A0A2P4VL63"/>
<reference evidence="3 4" key="1">
    <citation type="submission" date="2019-12" db="EMBL/GenBank/DDBJ databases">
        <title>Chromosome-level assembly of the Caenorhabditis remanei genome.</title>
        <authorList>
            <person name="Teterina A.A."/>
            <person name="Willis J.H."/>
            <person name="Phillips P.C."/>
        </authorList>
    </citation>
    <scope>NUCLEOTIDE SEQUENCE [LARGE SCALE GENOMIC DNA]</scope>
    <source>
        <strain evidence="3 4">PX506</strain>
        <tissue evidence="3">Whole organism</tissue>
    </source>
</reference>
<dbReference type="GeneID" id="9817736"/>
<evidence type="ECO:0000313" key="3">
    <source>
        <dbReference type="EMBL" id="KAF1769929.1"/>
    </source>
</evidence>
<dbReference type="Proteomes" id="UP000483820">
    <property type="component" value="Chromosome I"/>
</dbReference>
<feature type="compositionally biased region" description="Basic residues" evidence="1">
    <location>
        <begin position="303"/>
        <end position="319"/>
    </location>
</feature>
<accession>A0A2P4VL63</accession>
<keyword evidence="2" id="KW-0812">Transmembrane</keyword>
<keyword evidence="2" id="KW-1133">Transmembrane helix</keyword>
<organism evidence="3 4">
    <name type="scientific">Caenorhabditis remanei</name>
    <name type="common">Caenorhabditis vulgaris</name>
    <dbReference type="NCBI Taxonomy" id="31234"/>
    <lineage>
        <taxon>Eukaryota</taxon>
        <taxon>Metazoa</taxon>
        <taxon>Ecdysozoa</taxon>
        <taxon>Nematoda</taxon>
        <taxon>Chromadorea</taxon>
        <taxon>Rhabditida</taxon>
        <taxon>Rhabditina</taxon>
        <taxon>Rhabditomorpha</taxon>
        <taxon>Rhabditoidea</taxon>
        <taxon>Rhabditidae</taxon>
        <taxon>Peloderinae</taxon>
        <taxon>Caenorhabditis</taxon>
    </lineage>
</organism>
<sequence>MAKVAKKKLTDSNQKRTPSELSKTSLASSRSSKNSMSSMNSQKTKSNKVSKLDRNNRKSEKKDRGTFKTIYKASDDQPEEEEKGESNVTSLSIAWFQAAIIIYQVISMVIQYFWGRNDEVWFMIMEILLLELFASFQLIQVTRRPYIGTACFFLSVQYVLLFLLFSMFLHSPYSSKSSFLERFFGMAAVSLMSSGLHFFIVTQSMRLIGNAEKRNDYSKKVIVEGVEKRRKDLYTMISELISEICYDDKDLKVNLTIRDETGRPKTMRGAGVEAGVNRVLEMSTDGRRINLSTSNTTLTRINVPKHKSHHSSKKNHKKHGESNHDAAPIIDSKYNNCTKQEKMLSPRKILK</sequence>
<evidence type="ECO:0000256" key="2">
    <source>
        <dbReference type="SAM" id="Phobius"/>
    </source>
</evidence>
<feature type="transmembrane region" description="Helical" evidence="2">
    <location>
        <begin position="146"/>
        <end position="171"/>
    </location>
</feature>
<feature type="compositionally biased region" description="Basic and acidic residues" evidence="1">
    <location>
        <begin position="8"/>
        <end position="18"/>
    </location>
</feature>
<dbReference type="RefSeq" id="XP_003115201.2">
    <property type="nucleotide sequence ID" value="XM_003115153.2"/>
</dbReference>
<feature type="compositionally biased region" description="Basic and acidic residues" evidence="1">
    <location>
        <begin position="50"/>
        <end position="63"/>
    </location>
</feature>
<proteinExistence type="predicted"/>
<feature type="region of interest" description="Disordered" evidence="1">
    <location>
        <begin position="1"/>
        <end position="63"/>
    </location>
</feature>
<feature type="transmembrane region" description="Helical" evidence="2">
    <location>
        <begin position="120"/>
        <end position="139"/>
    </location>
</feature>
<gene>
    <name evidence="3" type="ORF">GCK72_001746</name>
</gene>
<dbReference type="KEGG" id="crq:GCK72_001746"/>
<evidence type="ECO:0000313" key="4">
    <source>
        <dbReference type="Proteomes" id="UP000483820"/>
    </source>
</evidence>
<dbReference type="EMBL" id="WUAV01000001">
    <property type="protein sequence ID" value="KAF1769929.1"/>
    <property type="molecule type" value="Genomic_DNA"/>
</dbReference>
<evidence type="ECO:0000256" key="1">
    <source>
        <dbReference type="SAM" id="MobiDB-lite"/>
    </source>
</evidence>
<dbReference type="CTD" id="9817736"/>
<feature type="compositionally biased region" description="Low complexity" evidence="1">
    <location>
        <begin position="19"/>
        <end position="44"/>
    </location>
</feature>
<name>A0A2P4VL63_CAERE</name>
<feature type="transmembrane region" description="Helical" evidence="2">
    <location>
        <begin position="183"/>
        <end position="201"/>
    </location>
</feature>
<feature type="region of interest" description="Disordered" evidence="1">
    <location>
        <begin position="302"/>
        <end position="351"/>
    </location>
</feature>
<protein>
    <submittedName>
        <fullName evidence="3">Uncharacterized protein</fullName>
    </submittedName>
</protein>
<keyword evidence="2" id="KW-0472">Membrane</keyword>
<feature type="transmembrane region" description="Helical" evidence="2">
    <location>
        <begin position="93"/>
        <end position="114"/>
    </location>
</feature>
<comment type="caution">
    <text evidence="3">The sequence shown here is derived from an EMBL/GenBank/DDBJ whole genome shotgun (WGS) entry which is preliminary data.</text>
</comment>